<proteinExistence type="predicted"/>
<dbReference type="Proteomes" id="UP000028701">
    <property type="component" value="Unassembled WGS sequence"/>
</dbReference>
<dbReference type="OrthoDB" id="7923381at2"/>
<evidence type="ECO:0000256" key="3">
    <source>
        <dbReference type="ARBA" id="ARBA00022989"/>
    </source>
</evidence>
<dbReference type="AlphaFoldDB" id="A0A081D2F9"/>
<protein>
    <submittedName>
        <fullName evidence="6">Type IV secretory pathway VirB3 component</fullName>
    </submittedName>
</protein>
<dbReference type="eggNOG" id="COG3702">
    <property type="taxonomic scope" value="Bacteria"/>
</dbReference>
<gene>
    <name evidence="6" type="primary">virB3</name>
    <name evidence="6" type="ORF">RRU01S_31_00390</name>
</gene>
<feature type="transmembrane region" description="Helical" evidence="5">
    <location>
        <begin position="24"/>
        <end position="45"/>
    </location>
</feature>
<dbReference type="EMBL" id="BBJU01000031">
    <property type="protein sequence ID" value="GAK73105.1"/>
    <property type="molecule type" value="Genomic_DNA"/>
</dbReference>
<evidence type="ECO:0000256" key="4">
    <source>
        <dbReference type="ARBA" id="ARBA00023136"/>
    </source>
</evidence>
<reference evidence="6 7" key="1">
    <citation type="submission" date="2014-08" db="EMBL/GenBank/DDBJ databases">
        <title>Whole genome shotgun sequence of Rhizobium rubi NBRC 13261.</title>
        <authorList>
            <person name="Katano-Makiyama Y."/>
            <person name="Hosoyama A."/>
            <person name="Hashimoto M."/>
            <person name="Hosoyama Y."/>
            <person name="Noguchi M."/>
            <person name="Tsuchikane K."/>
            <person name="Uohara A."/>
            <person name="Ohji S."/>
            <person name="Ichikawa N."/>
            <person name="Kimura A."/>
            <person name="Yamazoe A."/>
            <person name="Fujita N."/>
        </authorList>
    </citation>
    <scope>NUCLEOTIDE SEQUENCE [LARGE SCALE GENOMIC DNA]</scope>
    <source>
        <strain evidence="6 7">NBRC 13261</strain>
    </source>
</reference>
<evidence type="ECO:0000256" key="5">
    <source>
        <dbReference type="SAM" id="Phobius"/>
    </source>
</evidence>
<comment type="caution">
    <text evidence="6">The sequence shown here is derived from an EMBL/GenBank/DDBJ whole genome shotgun (WGS) entry which is preliminary data.</text>
</comment>
<dbReference type="InterPro" id="IPR007792">
    <property type="entry name" value="T4SS_VirB3/TrbD/AvhB"/>
</dbReference>
<keyword evidence="2 5" id="KW-0812">Transmembrane</keyword>
<evidence type="ECO:0000256" key="2">
    <source>
        <dbReference type="ARBA" id="ARBA00022692"/>
    </source>
</evidence>
<keyword evidence="3 5" id="KW-1133">Transmembrane helix</keyword>
<dbReference type="GO" id="GO:0016020">
    <property type="term" value="C:membrane"/>
    <property type="evidence" value="ECO:0007669"/>
    <property type="project" value="UniProtKB-SubCell"/>
</dbReference>
<evidence type="ECO:0000256" key="1">
    <source>
        <dbReference type="ARBA" id="ARBA00004370"/>
    </source>
</evidence>
<evidence type="ECO:0000313" key="7">
    <source>
        <dbReference type="Proteomes" id="UP000028701"/>
    </source>
</evidence>
<evidence type="ECO:0000313" key="6">
    <source>
        <dbReference type="EMBL" id="GAK73105.1"/>
    </source>
</evidence>
<dbReference type="RefSeq" id="WP_080517092.1">
    <property type="nucleotide sequence ID" value="NZ_BBJU01000031.1"/>
</dbReference>
<keyword evidence="4 5" id="KW-0472">Membrane</keyword>
<comment type="subcellular location">
    <subcellularLocation>
        <location evidence="1">Membrane</location>
    </subcellularLocation>
</comment>
<organism evidence="6 7">
    <name type="scientific">Agrobacterium rubi TR3 = NBRC 13261</name>
    <dbReference type="NCBI Taxonomy" id="1368415"/>
    <lineage>
        <taxon>Bacteria</taxon>
        <taxon>Pseudomonadati</taxon>
        <taxon>Pseudomonadota</taxon>
        <taxon>Alphaproteobacteria</taxon>
        <taxon>Hyphomicrobiales</taxon>
        <taxon>Rhizobiaceae</taxon>
        <taxon>Rhizobium/Agrobacterium group</taxon>
        <taxon>Agrobacterium</taxon>
    </lineage>
</organism>
<sequence>MSEFSDEKPALTPLVIGLTRSPTLWGVPYMAVVLIIGLTIIGWLASNHLAALLLAPVGYLVLFSLCTWDAKILDVLQVSSRKTPRTPNKRFWGTNSYGP</sequence>
<dbReference type="Pfam" id="PF05101">
    <property type="entry name" value="VirB3"/>
    <property type="match status" value="1"/>
</dbReference>
<accession>A0A081D2F9</accession>
<name>A0A081D2F9_9HYPH</name>
<feature type="transmembrane region" description="Helical" evidence="5">
    <location>
        <begin position="51"/>
        <end position="73"/>
    </location>
</feature>